<dbReference type="HAMAP" id="MF_04110">
    <property type="entry name" value="ENDOLYSIN_T4"/>
    <property type="match status" value="1"/>
</dbReference>
<evidence type="ECO:0000256" key="5">
    <source>
        <dbReference type="ARBA" id="ARBA00023200"/>
    </source>
</evidence>
<dbReference type="PANTHER" id="PTHR38107">
    <property type="match status" value="1"/>
</dbReference>
<name>A0AA42PY36_9ENTR</name>
<evidence type="ECO:0000313" key="8">
    <source>
        <dbReference type="EMBL" id="MDH1321515.1"/>
    </source>
</evidence>
<dbReference type="InterPro" id="IPR033907">
    <property type="entry name" value="Endolysin_autolysin"/>
</dbReference>
<protein>
    <recommendedName>
        <fullName evidence="7">Lysozyme</fullName>
        <ecNumber evidence="7">3.2.1.17</ecNumber>
    </recommendedName>
</protein>
<dbReference type="Proteomes" id="UP001158416">
    <property type="component" value="Unassembled WGS sequence"/>
</dbReference>
<proteinExistence type="inferred from homology"/>
<dbReference type="InterPro" id="IPR034690">
    <property type="entry name" value="Endolysin_T4_type"/>
</dbReference>
<dbReference type="InterPro" id="IPR002196">
    <property type="entry name" value="Glyco_hydro_24"/>
</dbReference>
<dbReference type="PANTHER" id="PTHR38107:SF3">
    <property type="entry name" value="LYSOZYME RRRD-RELATED"/>
    <property type="match status" value="1"/>
</dbReference>
<comment type="caution">
    <text evidence="8">The sequence shown here is derived from an EMBL/GenBank/DDBJ whole genome shotgun (WGS) entry which is preliminary data.</text>
</comment>
<evidence type="ECO:0000256" key="4">
    <source>
        <dbReference type="ARBA" id="ARBA00022801"/>
    </source>
</evidence>
<dbReference type="RefSeq" id="WP_280030511.1">
    <property type="nucleotide sequence ID" value="NZ_JAOCAP010000032.1"/>
</dbReference>
<dbReference type="GO" id="GO:0016998">
    <property type="term" value="P:cell wall macromolecule catabolic process"/>
    <property type="evidence" value="ECO:0007669"/>
    <property type="project" value="InterPro"/>
</dbReference>
<comment type="catalytic activity">
    <reaction evidence="1 7">
        <text>Hydrolysis of (1-&gt;4)-beta-linkages between N-acetylmuramic acid and N-acetyl-D-glucosamine residues in a peptidoglycan and between N-acetyl-D-glucosamine residues in chitodextrins.</text>
        <dbReference type="EC" id="3.2.1.17"/>
    </reaction>
</comment>
<evidence type="ECO:0000256" key="3">
    <source>
        <dbReference type="ARBA" id="ARBA00022638"/>
    </source>
</evidence>
<organism evidence="8 9">
    <name type="scientific">Enterobacter bugandensis</name>
    <dbReference type="NCBI Taxonomy" id="881260"/>
    <lineage>
        <taxon>Bacteria</taxon>
        <taxon>Pseudomonadati</taxon>
        <taxon>Pseudomonadota</taxon>
        <taxon>Gammaproteobacteria</taxon>
        <taxon>Enterobacterales</taxon>
        <taxon>Enterobacteriaceae</taxon>
        <taxon>Enterobacter</taxon>
    </lineage>
</organism>
<dbReference type="Gene3D" id="1.10.530.40">
    <property type="match status" value="1"/>
</dbReference>
<keyword evidence="5" id="KW-1035">Host cytoplasm</keyword>
<dbReference type="EC" id="3.2.1.17" evidence="7"/>
<evidence type="ECO:0000256" key="1">
    <source>
        <dbReference type="ARBA" id="ARBA00000632"/>
    </source>
</evidence>
<keyword evidence="2 7" id="KW-0929">Antimicrobial</keyword>
<reference evidence="8" key="1">
    <citation type="submission" date="2022-09" db="EMBL/GenBank/DDBJ databases">
        <title>Intensive care unit water sources are persistently colonized with multi-drug resistant bacteria and are the site of extensive horizontal gene transfer of antibiotic resistance genes.</title>
        <authorList>
            <person name="Diorio-Toth L."/>
        </authorList>
    </citation>
    <scope>NUCLEOTIDE SEQUENCE</scope>
    <source>
        <strain evidence="8">GD03936</strain>
    </source>
</reference>
<evidence type="ECO:0000256" key="7">
    <source>
        <dbReference type="RuleBase" id="RU003788"/>
    </source>
</evidence>
<evidence type="ECO:0000256" key="2">
    <source>
        <dbReference type="ARBA" id="ARBA00022529"/>
    </source>
</evidence>
<dbReference type="GO" id="GO:0003796">
    <property type="term" value="F:lysozyme activity"/>
    <property type="evidence" value="ECO:0007669"/>
    <property type="project" value="UniProtKB-EC"/>
</dbReference>
<accession>A0AA42PY36</accession>
<dbReference type="InterPro" id="IPR051018">
    <property type="entry name" value="Bacteriophage_GH24"/>
</dbReference>
<dbReference type="Pfam" id="PF00959">
    <property type="entry name" value="Phage_lysozyme"/>
    <property type="match status" value="1"/>
</dbReference>
<keyword evidence="4 7" id="KW-0378">Hydrolase</keyword>
<dbReference type="SUPFAM" id="SSF53955">
    <property type="entry name" value="Lysozyme-like"/>
    <property type="match status" value="1"/>
</dbReference>
<dbReference type="GO" id="GO:0031640">
    <property type="term" value="P:killing of cells of another organism"/>
    <property type="evidence" value="ECO:0007669"/>
    <property type="project" value="UniProtKB-KW"/>
</dbReference>
<keyword evidence="6 7" id="KW-0326">Glycosidase</keyword>
<keyword evidence="3 7" id="KW-0081">Bacteriolytic enzyme</keyword>
<dbReference type="InterPro" id="IPR023346">
    <property type="entry name" value="Lysozyme-like_dom_sf"/>
</dbReference>
<comment type="similarity">
    <text evidence="7">Belongs to the glycosyl hydrolase 24 family.</text>
</comment>
<dbReference type="GO" id="GO:0009253">
    <property type="term" value="P:peptidoglycan catabolic process"/>
    <property type="evidence" value="ECO:0007669"/>
    <property type="project" value="InterPro"/>
</dbReference>
<evidence type="ECO:0000256" key="6">
    <source>
        <dbReference type="ARBA" id="ARBA00023295"/>
    </source>
</evidence>
<gene>
    <name evidence="8" type="ORF">N5C39_24450</name>
</gene>
<dbReference type="AlphaFoldDB" id="A0AA42PY36"/>
<evidence type="ECO:0000313" key="9">
    <source>
        <dbReference type="Proteomes" id="UP001158416"/>
    </source>
</evidence>
<dbReference type="CDD" id="cd00737">
    <property type="entry name" value="lyz_endolysin_autolysin"/>
    <property type="match status" value="1"/>
</dbReference>
<dbReference type="GO" id="GO:0042742">
    <property type="term" value="P:defense response to bacterium"/>
    <property type="evidence" value="ECO:0007669"/>
    <property type="project" value="UniProtKB-KW"/>
</dbReference>
<dbReference type="InterPro" id="IPR023347">
    <property type="entry name" value="Lysozyme_dom_sf"/>
</dbReference>
<sequence>MNISDKGLKFIQSFEGFREKAYLCPAGIWTIGYGHTKNVYPGQIISKHDATMRLLGDVSDAERIVRQNVNVQLDQHQFDALVSFVFNLGEGNFVQSTLLKRLNTGDYAGAASQLLRWNKADGRELPGLTRRRRAEKELFETSRSAEMKVASER</sequence>
<dbReference type="EMBL" id="JAOCAP010000032">
    <property type="protein sequence ID" value="MDH1321515.1"/>
    <property type="molecule type" value="Genomic_DNA"/>
</dbReference>